<feature type="compositionally biased region" description="Polar residues" evidence="1">
    <location>
        <begin position="1"/>
        <end position="11"/>
    </location>
</feature>
<evidence type="ECO:0000313" key="2">
    <source>
        <dbReference type="EMBL" id="KAH8033870.1"/>
    </source>
</evidence>
<feature type="compositionally biased region" description="Basic residues" evidence="1">
    <location>
        <begin position="92"/>
        <end position="104"/>
    </location>
</feature>
<feature type="compositionally biased region" description="Polar residues" evidence="1">
    <location>
        <begin position="180"/>
        <end position="194"/>
    </location>
</feature>
<comment type="caution">
    <text evidence="2">The sequence shown here is derived from an EMBL/GenBank/DDBJ whole genome shotgun (WGS) entry which is preliminary data.</text>
</comment>
<feature type="compositionally biased region" description="Basic and acidic residues" evidence="1">
    <location>
        <begin position="125"/>
        <end position="135"/>
    </location>
</feature>
<feature type="region of interest" description="Disordered" evidence="1">
    <location>
        <begin position="1"/>
        <end position="243"/>
    </location>
</feature>
<evidence type="ECO:0000256" key="1">
    <source>
        <dbReference type="SAM" id="MobiDB-lite"/>
    </source>
</evidence>
<name>A0A9J6EHK6_RHIMP</name>
<keyword evidence="3" id="KW-1185">Reference proteome</keyword>
<organism evidence="2 3">
    <name type="scientific">Rhipicephalus microplus</name>
    <name type="common">Cattle tick</name>
    <name type="synonym">Boophilus microplus</name>
    <dbReference type="NCBI Taxonomy" id="6941"/>
    <lineage>
        <taxon>Eukaryota</taxon>
        <taxon>Metazoa</taxon>
        <taxon>Ecdysozoa</taxon>
        <taxon>Arthropoda</taxon>
        <taxon>Chelicerata</taxon>
        <taxon>Arachnida</taxon>
        <taxon>Acari</taxon>
        <taxon>Parasitiformes</taxon>
        <taxon>Ixodida</taxon>
        <taxon>Ixodoidea</taxon>
        <taxon>Ixodidae</taxon>
        <taxon>Rhipicephalinae</taxon>
        <taxon>Rhipicephalus</taxon>
        <taxon>Boophilus</taxon>
    </lineage>
</organism>
<dbReference type="EMBL" id="JABSTU010000004">
    <property type="protein sequence ID" value="KAH8033870.1"/>
    <property type="molecule type" value="Genomic_DNA"/>
</dbReference>
<protein>
    <submittedName>
        <fullName evidence="2">Uncharacterized protein</fullName>
    </submittedName>
</protein>
<dbReference type="Proteomes" id="UP000821866">
    <property type="component" value="Chromosome 2"/>
</dbReference>
<sequence length="301" mass="33944">MNGVQLASDQEASLPMAKRMKQSDNDGAVSPREASAPKRREIIEEDGEAKNTKPNDRKTAPPDTAAAPCKPHNDLDARIDPSSTSNLATRPPKAHRIKRHKKLSSNHAISGTDRSPKRRRHSESHRHSAKSDGVKLSDSLRGFCTLPHSGRTAGKARKRVISSSSDSTHVEDTSLKPHPSKSSSQTTSVRTRWQTKGLCRVVKKELAPATASTSKKRKRSARQPSSTRGQSRRKTLRTESWHVETRSTKYQRIAIKPHATFRHRSMLRRFLARRRVLHGLISVRVHPRVCQLKMIMRQWKK</sequence>
<reference evidence="2" key="1">
    <citation type="journal article" date="2020" name="Cell">
        <title>Large-Scale Comparative Analyses of Tick Genomes Elucidate Their Genetic Diversity and Vector Capacities.</title>
        <authorList>
            <consortium name="Tick Genome and Microbiome Consortium (TIGMIC)"/>
            <person name="Jia N."/>
            <person name="Wang J."/>
            <person name="Shi W."/>
            <person name="Du L."/>
            <person name="Sun Y."/>
            <person name="Zhan W."/>
            <person name="Jiang J.F."/>
            <person name="Wang Q."/>
            <person name="Zhang B."/>
            <person name="Ji P."/>
            <person name="Bell-Sakyi L."/>
            <person name="Cui X.M."/>
            <person name="Yuan T.T."/>
            <person name="Jiang B.G."/>
            <person name="Yang W.F."/>
            <person name="Lam T.T."/>
            <person name="Chang Q.C."/>
            <person name="Ding S.J."/>
            <person name="Wang X.J."/>
            <person name="Zhu J.G."/>
            <person name="Ruan X.D."/>
            <person name="Zhao L."/>
            <person name="Wei J.T."/>
            <person name="Ye R.Z."/>
            <person name="Que T.C."/>
            <person name="Du C.H."/>
            <person name="Zhou Y.H."/>
            <person name="Cheng J.X."/>
            <person name="Dai P.F."/>
            <person name="Guo W.B."/>
            <person name="Han X.H."/>
            <person name="Huang E.J."/>
            <person name="Li L.F."/>
            <person name="Wei W."/>
            <person name="Gao Y.C."/>
            <person name="Liu J.Z."/>
            <person name="Shao H.Z."/>
            <person name="Wang X."/>
            <person name="Wang C.C."/>
            <person name="Yang T.C."/>
            <person name="Huo Q.B."/>
            <person name="Li W."/>
            <person name="Chen H.Y."/>
            <person name="Chen S.E."/>
            <person name="Zhou L.G."/>
            <person name="Ni X.B."/>
            <person name="Tian J.H."/>
            <person name="Sheng Y."/>
            <person name="Liu T."/>
            <person name="Pan Y.S."/>
            <person name="Xia L.Y."/>
            <person name="Li J."/>
            <person name="Zhao F."/>
            <person name="Cao W.C."/>
        </authorList>
    </citation>
    <scope>NUCLEOTIDE SEQUENCE</scope>
    <source>
        <strain evidence="2">Rmic-2018</strain>
    </source>
</reference>
<accession>A0A9J6EHK6</accession>
<gene>
    <name evidence="2" type="ORF">HPB51_016642</name>
</gene>
<reference evidence="2" key="2">
    <citation type="submission" date="2021-09" db="EMBL/GenBank/DDBJ databases">
        <authorList>
            <person name="Jia N."/>
            <person name="Wang J."/>
            <person name="Shi W."/>
            <person name="Du L."/>
            <person name="Sun Y."/>
            <person name="Zhan W."/>
            <person name="Jiang J."/>
            <person name="Wang Q."/>
            <person name="Zhang B."/>
            <person name="Ji P."/>
            <person name="Sakyi L.B."/>
            <person name="Cui X."/>
            <person name="Yuan T."/>
            <person name="Jiang B."/>
            <person name="Yang W."/>
            <person name="Lam T.T.-Y."/>
            <person name="Chang Q."/>
            <person name="Ding S."/>
            <person name="Wang X."/>
            <person name="Zhu J."/>
            <person name="Ruan X."/>
            <person name="Zhao L."/>
            <person name="Wei J."/>
            <person name="Que T."/>
            <person name="Du C."/>
            <person name="Cheng J."/>
            <person name="Dai P."/>
            <person name="Han X."/>
            <person name="Huang E."/>
            <person name="Gao Y."/>
            <person name="Liu J."/>
            <person name="Shao H."/>
            <person name="Ye R."/>
            <person name="Li L."/>
            <person name="Wei W."/>
            <person name="Wang X."/>
            <person name="Wang C."/>
            <person name="Huo Q."/>
            <person name="Li W."/>
            <person name="Guo W."/>
            <person name="Chen H."/>
            <person name="Chen S."/>
            <person name="Zhou L."/>
            <person name="Zhou L."/>
            <person name="Ni X."/>
            <person name="Tian J."/>
            <person name="Zhou Y."/>
            <person name="Sheng Y."/>
            <person name="Liu T."/>
            <person name="Pan Y."/>
            <person name="Xia L."/>
            <person name="Li J."/>
            <person name="Zhao F."/>
            <person name="Cao W."/>
        </authorList>
    </citation>
    <scope>NUCLEOTIDE SEQUENCE</scope>
    <source>
        <strain evidence="2">Rmic-2018</strain>
        <tissue evidence="2">Larvae</tissue>
    </source>
</reference>
<dbReference type="AlphaFoldDB" id="A0A9J6EHK6"/>
<proteinExistence type="predicted"/>
<feature type="compositionally biased region" description="Basic and acidic residues" evidence="1">
    <location>
        <begin position="35"/>
        <end position="60"/>
    </location>
</feature>
<evidence type="ECO:0000313" key="3">
    <source>
        <dbReference type="Proteomes" id="UP000821866"/>
    </source>
</evidence>